<dbReference type="Proteomes" id="UP000034320">
    <property type="component" value="Unassembled WGS sequence"/>
</dbReference>
<dbReference type="AlphaFoldDB" id="A0A0G0ZGJ0"/>
<dbReference type="SUPFAM" id="SSF51261">
    <property type="entry name" value="Duplicated hybrid motif"/>
    <property type="match status" value="1"/>
</dbReference>
<reference evidence="5 6" key="1">
    <citation type="journal article" date="2015" name="Nature">
        <title>rRNA introns, odd ribosomes, and small enigmatic genomes across a large radiation of phyla.</title>
        <authorList>
            <person name="Brown C.T."/>
            <person name="Hug L.A."/>
            <person name="Thomas B.C."/>
            <person name="Sharon I."/>
            <person name="Castelle C.J."/>
            <person name="Singh A."/>
            <person name="Wilkins M.J."/>
            <person name="Williams K.H."/>
            <person name="Banfield J.F."/>
        </authorList>
    </citation>
    <scope>NUCLEOTIDE SEQUENCE [LARGE SCALE GENOMIC DNA]</scope>
</reference>
<name>A0A0G0ZGJ0_9BACT</name>
<dbReference type="EMBL" id="LCDD01000002">
    <property type="protein sequence ID" value="KKS47837.1"/>
    <property type="molecule type" value="Genomic_DNA"/>
</dbReference>
<accession>A0A0G0ZGJ0</accession>
<keyword evidence="3" id="KW-0732">Signal</keyword>
<feature type="transmembrane region" description="Helical" evidence="2">
    <location>
        <begin position="578"/>
        <end position="594"/>
    </location>
</feature>
<feature type="signal peptide" evidence="3">
    <location>
        <begin position="1"/>
        <end position="29"/>
    </location>
</feature>
<sequence length="866" mass="97107">MRARFIFISALGIFFLALLIILSTDTACAASGQPGPCFLFPEGTDWYLGGRGYHNGCEGTNIQCGPIMGYDYIAPLGTPILAPFDGTVTASCHHDGVGNTVFKMVSSDGEWEFGSLHQECKVSGPVKVKAGQVVAYVDKIGMANGIPHSHAWFRNTRTGQNTSDHDQFWDCLGDGPPPPEPPPPGPPPEEKEWWEKIIDMIEEFLGGVDLSKIIEAIKNWFNSIHQPGEPPEPTPPETKVHKFSISAQKPSNEGYQHNVRAFFAWVTSGYDLGKMNEMDLNNFEGSWTLEGKERTTINAVFGTEKYEEGQGMVVPPGYKIGDGVCNAASITAFVMADAGVQVECDTPDHPPIPGVPQEWWCTVCIPSPTYGQCQVQDVHMANLGYEKVTLHWKVTGDTLSMWVETEKPPTGGGTKVDWFKIGIIIGVVFLIIFLVSRRKPELAGQALVWTLDHRKTVKGILHEAFKLAWSWFIVVISVAVIFTPQLREIVRLGFIKWIGGDTLIQNWQIAALLLAILANLLIRARVARKQPKPRKTALVQRPDGKVIEVIPHRRKRRWRWLWLAVAVLFIISPLDGDIPVVDAVALLVALFLFARGRGWKWLVILGVIITVAVLLFGGWFNAFNPSYVTYTGLYGHLGPGGWGSLSEYSTPEQAVEAVQKYASEVDAWNGSRLTVPVVNLVERNEDEATIEAVIKACLPVRCIVMLDISPQEDVLAIIEKWTWWNNVWFDVDLEHRQGRDITDLELNLWSAKYFTLRLSRGLYLPGVFAFYDFRSNPKIWPNKAVIWRYPNGIVVPIFDGHCQGEQSCKEVKYNATRLFLKNYEKAQEFGLMEFVTRWGCGSQYGDCGFTPQEYWQEFKPLIYLAQ</sequence>
<feature type="transmembrane region" description="Helical" evidence="2">
    <location>
        <begin position="557"/>
        <end position="572"/>
    </location>
</feature>
<feature type="transmembrane region" description="Helical" evidence="2">
    <location>
        <begin position="418"/>
        <end position="435"/>
    </location>
</feature>
<feature type="transmembrane region" description="Helical" evidence="2">
    <location>
        <begin position="464"/>
        <end position="483"/>
    </location>
</feature>
<keyword evidence="2" id="KW-0472">Membrane</keyword>
<feature type="compositionally biased region" description="Pro residues" evidence="1">
    <location>
        <begin position="175"/>
        <end position="187"/>
    </location>
</feature>
<proteinExistence type="predicted"/>
<gene>
    <name evidence="5" type="ORF">UV09_C0002G0015</name>
</gene>
<protein>
    <recommendedName>
        <fullName evidence="4">M23ase beta-sheet core domain-containing protein</fullName>
    </recommendedName>
</protein>
<evidence type="ECO:0000313" key="6">
    <source>
        <dbReference type="Proteomes" id="UP000034320"/>
    </source>
</evidence>
<keyword evidence="2" id="KW-0812">Transmembrane</keyword>
<evidence type="ECO:0000259" key="4">
    <source>
        <dbReference type="Pfam" id="PF01551"/>
    </source>
</evidence>
<organism evidence="5 6">
    <name type="scientific">Candidatus Gottesmanbacteria bacterium GW2011_GWA2_42_18</name>
    <dbReference type="NCBI Taxonomy" id="1618442"/>
    <lineage>
        <taxon>Bacteria</taxon>
        <taxon>Candidatus Gottesmaniibacteriota</taxon>
    </lineage>
</organism>
<feature type="domain" description="M23ase beta-sheet core" evidence="4">
    <location>
        <begin position="68"/>
        <end position="155"/>
    </location>
</feature>
<dbReference type="CDD" id="cd12797">
    <property type="entry name" value="M23_peptidase"/>
    <property type="match status" value="1"/>
</dbReference>
<feature type="transmembrane region" description="Helical" evidence="2">
    <location>
        <begin position="503"/>
        <end position="522"/>
    </location>
</feature>
<comment type="caution">
    <text evidence="5">The sequence shown here is derived from an EMBL/GenBank/DDBJ whole genome shotgun (WGS) entry which is preliminary data.</text>
</comment>
<feature type="transmembrane region" description="Helical" evidence="2">
    <location>
        <begin position="601"/>
        <end position="620"/>
    </location>
</feature>
<dbReference type="InterPro" id="IPR016047">
    <property type="entry name" value="M23ase_b-sheet_dom"/>
</dbReference>
<dbReference type="Gene3D" id="2.70.70.10">
    <property type="entry name" value="Glucose Permease (Domain IIA)"/>
    <property type="match status" value="1"/>
</dbReference>
<keyword evidence="2" id="KW-1133">Transmembrane helix</keyword>
<dbReference type="Pfam" id="PF01551">
    <property type="entry name" value="Peptidase_M23"/>
    <property type="match status" value="1"/>
</dbReference>
<evidence type="ECO:0000256" key="2">
    <source>
        <dbReference type="SAM" id="Phobius"/>
    </source>
</evidence>
<dbReference type="InterPro" id="IPR011055">
    <property type="entry name" value="Dup_hybrid_motif"/>
</dbReference>
<evidence type="ECO:0000256" key="3">
    <source>
        <dbReference type="SAM" id="SignalP"/>
    </source>
</evidence>
<feature type="chain" id="PRO_5002535799" description="M23ase beta-sheet core domain-containing protein" evidence="3">
    <location>
        <begin position="30"/>
        <end position="866"/>
    </location>
</feature>
<evidence type="ECO:0000313" key="5">
    <source>
        <dbReference type="EMBL" id="KKS47837.1"/>
    </source>
</evidence>
<feature type="region of interest" description="Disordered" evidence="1">
    <location>
        <begin position="171"/>
        <end position="191"/>
    </location>
</feature>
<evidence type="ECO:0000256" key="1">
    <source>
        <dbReference type="SAM" id="MobiDB-lite"/>
    </source>
</evidence>